<accession>A0A4Y7RL86</accession>
<gene>
    <name evidence="6" type="ORF">Pmgp_02992</name>
</gene>
<evidence type="ECO:0000313" key="7">
    <source>
        <dbReference type="Proteomes" id="UP000297597"/>
    </source>
</evidence>
<reference evidence="6 7" key="1">
    <citation type="journal article" date="2018" name="Environ. Microbiol.">
        <title>Novel energy conservation strategies and behaviour of Pelotomaculum schinkii driving syntrophic propionate catabolism.</title>
        <authorList>
            <person name="Hidalgo-Ahumada C.A.P."/>
            <person name="Nobu M.K."/>
            <person name="Narihiro T."/>
            <person name="Tamaki H."/>
            <person name="Liu W.T."/>
            <person name="Kamagata Y."/>
            <person name="Stams A.J.M."/>
            <person name="Imachi H."/>
            <person name="Sousa D.Z."/>
        </authorList>
    </citation>
    <scope>NUCLEOTIDE SEQUENCE [LARGE SCALE GENOMIC DNA]</scope>
    <source>
        <strain evidence="6 7">MGP</strain>
    </source>
</reference>
<dbReference type="PROSITE" id="PS51656">
    <property type="entry name" value="4FE4S"/>
    <property type="match status" value="1"/>
</dbReference>
<name>A0A4Y7RL86_9FIRM</name>
<keyword evidence="1" id="KW-0004">4Fe-4S</keyword>
<evidence type="ECO:0000313" key="6">
    <source>
        <dbReference type="EMBL" id="TEB09623.1"/>
    </source>
</evidence>
<dbReference type="InterPro" id="IPR007202">
    <property type="entry name" value="4Fe-4S_dom"/>
</dbReference>
<dbReference type="Pfam" id="PF04060">
    <property type="entry name" value="FeS"/>
    <property type="match status" value="1"/>
</dbReference>
<organism evidence="6 7">
    <name type="scientific">Pelotomaculum propionicicum</name>
    <dbReference type="NCBI Taxonomy" id="258475"/>
    <lineage>
        <taxon>Bacteria</taxon>
        <taxon>Bacillati</taxon>
        <taxon>Bacillota</taxon>
        <taxon>Clostridia</taxon>
        <taxon>Eubacteriales</taxon>
        <taxon>Desulfotomaculaceae</taxon>
        <taxon>Pelotomaculum</taxon>
    </lineage>
</organism>
<dbReference type="OrthoDB" id="9793312at2"/>
<dbReference type="EMBL" id="QFFZ01000042">
    <property type="protein sequence ID" value="TEB09623.1"/>
    <property type="molecule type" value="Genomic_DNA"/>
</dbReference>
<keyword evidence="4" id="KW-0411">Iron-sulfur</keyword>
<comment type="caution">
    <text evidence="6">The sequence shown here is derived from an EMBL/GenBank/DDBJ whole genome shotgun (WGS) entry which is preliminary data.</text>
</comment>
<keyword evidence="3" id="KW-0408">Iron</keyword>
<proteinExistence type="predicted"/>
<keyword evidence="7" id="KW-1185">Reference proteome</keyword>
<evidence type="ECO:0000256" key="4">
    <source>
        <dbReference type="ARBA" id="ARBA00023014"/>
    </source>
</evidence>
<feature type="domain" description="4Fe-4S" evidence="5">
    <location>
        <begin position="1"/>
        <end position="56"/>
    </location>
</feature>
<evidence type="ECO:0000256" key="3">
    <source>
        <dbReference type="ARBA" id="ARBA00023004"/>
    </source>
</evidence>
<dbReference type="AlphaFoldDB" id="A0A4Y7RL86"/>
<dbReference type="Gene3D" id="1.10.15.40">
    <property type="entry name" value="Electron transport complex subunit B, putative Fe-S cluster"/>
    <property type="match status" value="1"/>
</dbReference>
<dbReference type="Proteomes" id="UP000297597">
    <property type="component" value="Unassembled WGS sequence"/>
</dbReference>
<evidence type="ECO:0000256" key="1">
    <source>
        <dbReference type="ARBA" id="ARBA00022485"/>
    </source>
</evidence>
<dbReference type="GO" id="GO:0046872">
    <property type="term" value="F:metal ion binding"/>
    <property type="evidence" value="ECO:0007669"/>
    <property type="project" value="UniProtKB-KW"/>
</dbReference>
<protein>
    <recommendedName>
        <fullName evidence="5">4Fe-4S domain-containing protein</fullName>
    </recommendedName>
</protein>
<evidence type="ECO:0000259" key="5">
    <source>
        <dbReference type="PROSITE" id="PS51656"/>
    </source>
</evidence>
<evidence type="ECO:0000256" key="2">
    <source>
        <dbReference type="ARBA" id="ARBA00022723"/>
    </source>
</evidence>
<dbReference type="RefSeq" id="WP_134214770.1">
    <property type="nucleotide sequence ID" value="NZ_QFFZ01000042.1"/>
</dbReference>
<sequence length="216" mass="23692">MRRLQSWLPPGKNCGLCGEKTCENLTLAVSLGQKTPADCPFYSEEQTGPVQGDIDKTAYSGLDVLGHPYDFVLGPLPGEISARKIVLPFRSDLVEKMEIKKGDIVLGRPMGAGCPIPHVLRVIKVENLTGLLYTWVVGPKYSRGVAVKDLTAYHMIGFEGIAKHILKEPTFGCRVTFLPGFCMMALNHTGLINMLLEKSCGLHVRIEDIRILAGKD</sequence>
<dbReference type="GO" id="GO:0051539">
    <property type="term" value="F:4 iron, 4 sulfur cluster binding"/>
    <property type="evidence" value="ECO:0007669"/>
    <property type="project" value="UniProtKB-KW"/>
</dbReference>
<keyword evidence="2" id="KW-0479">Metal-binding</keyword>